<dbReference type="PROSITE" id="PS51725">
    <property type="entry name" value="ABM"/>
    <property type="match status" value="1"/>
</dbReference>
<dbReference type="PANTHER" id="PTHR34474:SF2">
    <property type="entry name" value="SIGNAL TRANSDUCTION PROTEIN TRAP"/>
    <property type="match status" value="1"/>
</dbReference>
<comment type="caution">
    <text evidence="2">The sequence shown here is derived from an EMBL/GenBank/DDBJ whole genome shotgun (WGS) entry which is preliminary data.</text>
</comment>
<feature type="domain" description="ABM" evidence="1">
    <location>
        <begin position="87"/>
        <end position="178"/>
    </location>
</feature>
<accession>A0ABP0I0K8</accession>
<dbReference type="InterPro" id="IPR011008">
    <property type="entry name" value="Dimeric_a/b-barrel"/>
</dbReference>
<dbReference type="Proteomes" id="UP001642464">
    <property type="component" value="Unassembled WGS sequence"/>
</dbReference>
<dbReference type="PANTHER" id="PTHR34474">
    <property type="entry name" value="SIGNAL TRANSDUCTION PROTEIN TRAP"/>
    <property type="match status" value="1"/>
</dbReference>
<organism evidence="2 3">
    <name type="scientific">Durusdinium trenchii</name>
    <dbReference type="NCBI Taxonomy" id="1381693"/>
    <lineage>
        <taxon>Eukaryota</taxon>
        <taxon>Sar</taxon>
        <taxon>Alveolata</taxon>
        <taxon>Dinophyceae</taxon>
        <taxon>Suessiales</taxon>
        <taxon>Symbiodiniaceae</taxon>
        <taxon>Durusdinium</taxon>
    </lineage>
</organism>
<reference evidence="2 3" key="1">
    <citation type="submission" date="2024-02" db="EMBL/GenBank/DDBJ databases">
        <authorList>
            <person name="Chen Y."/>
            <person name="Shah S."/>
            <person name="Dougan E. K."/>
            <person name="Thang M."/>
            <person name="Chan C."/>
        </authorList>
    </citation>
    <scope>NUCLEOTIDE SEQUENCE [LARGE SCALE GENOMIC DNA]</scope>
</reference>
<dbReference type="SUPFAM" id="SSF54909">
    <property type="entry name" value="Dimeric alpha+beta barrel"/>
    <property type="match status" value="2"/>
</dbReference>
<dbReference type="EMBL" id="CAXAMM010002447">
    <property type="protein sequence ID" value="CAK8996130.1"/>
    <property type="molecule type" value="Genomic_DNA"/>
</dbReference>
<evidence type="ECO:0000313" key="3">
    <source>
        <dbReference type="Proteomes" id="UP001642464"/>
    </source>
</evidence>
<name>A0ABP0I0K8_9DINO</name>
<proteinExistence type="predicted"/>
<sequence>MNRFRVKDGLEEQFEQRWGNDRSISSLQGLRWFCLLRRVSSTPKSTGALSVVFDSDDEQFEDAFKGVVTTSGAPKPALWDGMLLEKAKVMNRFVVKAGSEVEFEERWANRESKLLEADGFQFFQLLRRVKTPDDDVNYISMSAWADRGAFDKWWEGKSFANMAQVQGNLLEGEIVRYFYEGVFLCLILPLHCTG</sequence>
<evidence type="ECO:0000259" key="1">
    <source>
        <dbReference type="PROSITE" id="PS51725"/>
    </source>
</evidence>
<evidence type="ECO:0000313" key="2">
    <source>
        <dbReference type="EMBL" id="CAK8996130.1"/>
    </source>
</evidence>
<dbReference type="Gene3D" id="3.30.70.100">
    <property type="match status" value="2"/>
</dbReference>
<gene>
    <name evidence="2" type="ORF">SCF082_LOCUS4653</name>
</gene>
<keyword evidence="3" id="KW-1185">Reference proteome</keyword>
<dbReference type="Pfam" id="PF03992">
    <property type="entry name" value="ABM"/>
    <property type="match status" value="1"/>
</dbReference>
<dbReference type="InterPro" id="IPR007138">
    <property type="entry name" value="ABM_dom"/>
</dbReference>
<protein>
    <submittedName>
        <fullName evidence="2">Degrader (MHUD</fullName>
    </submittedName>
</protein>
<dbReference type="InterPro" id="IPR050404">
    <property type="entry name" value="Heme-degrading_MO"/>
</dbReference>